<dbReference type="RefSeq" id="WP_071905899.1">
    <property type="nucleotide sequence ID" value="NZ_LT607756.1"/>
</dbReference>
<dbReference type="EMBL" id="LT607756">
    <property type="protein sequence ID" value="SCG84826.1"/>
    <property type="molecule type" value="Genomic_DNA"/>
</dbReference>
<feature type="transmembrane region" description="Helical" evidence="1">
    <location>
        <begin position="6"/>
        <end position="29"/>
    </location>
</feature>
<reference evidence="2 3" key="1">
    <citation type="submission" date="2016-08" db="EMBL/GenBank/DDBJ databases">
        <authorList>
            <person name="Seilhamer J.J."/>
        </authorList>
    </citation>
    <scope>NUCLEOTIDE SEQUENCE [LARGE SCALE GENOMIC DNA]</scope>
    <source>
        <strain evidence="2">Buetzberg</strain>
    </source>
</reference>
<organism evidence="2 3">
    <name type="scientific">Methanobacterium congolense</name>
    <dbReference type="NCBI Taxonomy" id="118062"/>
    <lineage>
        <taxon>Archaea</taxon>
        <taxon>Methanobacteriati</taxon>
        <taxon>Methanobacteriota</taxon>
        <taxon>Methanomada group</taxon>
        <taxon>Methanobacteria</taxon>
        <taxon>Methanobacteriales</taxon>
        <taxon>Methanobacteriaceae</taxon>
        <taxon>Methanobacterium</taxon>
    </lineage>
</organism>
<dbReference type="GeneID" id="30411102"/>
<feature type="transmembrane region" description="Helical" evidence="1">
    <location>
        <begin position="311"/>
        <end position="330"/>
    </location>
</feature>
<protein>
    <recommendedName>
        <fullName evidence="4">Oligosaccharide repeat unit polymerase</fullName>
    </recommendedName>
</protein>
<sequence length="360" mass="40034">MLIAQNHLQFILEVAIMIHVGVLLFFNVITIPLSMVLFLSLLLTALLALVFGVDTICLFLPFLSHHEFTHPFGPLAVFGWVTLAASASLLSEVDIKSSSIKAISYILFFVIAIAGGLMHRSFLLLWFLGWIIGTIIMSKSFKRTSQITPKRVIAVLIAAIGSFGVLEILSRIFNKAVLSPLLRISRIEDNAMPSLSMVVHNTTFWGHVQGSCYWGANCLGGSDGYVSLPMNLINFFTLPFPLFFGVLVTKKDVIDYMLPGIFGIAFDFGYGSLMLFMGWCLLVMFTGFYILRKYRTTRKNGSRRYLGREALLIGALTAFICQTLIGLFLFNRTINGAAMITYMLLSALVMAHIVNVKTRV</sequence>
<accession>A0A1D3KZW2</accession>
<evidence type="ECO:0000313" key="2">
    <source>
        <dbReference type="EMBL" id="SCG84826.1"/>
    </source>
</evidence>
<feature type="transmembrane region" description="Helical" evidence="1">
    <location>
        <begin position="36"/>
        <end position="62"/>
    </location>
</feature>
<dbReference type="OrthoDB" id="80662at2157"/>
<proteinExistence type="predicted"/>
<keyword evidence="1" id="KW-0472">Membrane</keyword>
<feature type="transmembrane region" description="Helical" evidence="1">
    <location>
        <begin position="228"/>
        <end position="248"/>
    </location>
</feature>
<evidence type="ECO:0000256" key="1">
    <source>
        <dbReference type="SAM" id="Phobius"/>
    </source>
</evidence>
<dbReference type="Proteomes" id="UP000094707">
    <property type="component" value="Chromosome I"/>
</dbReference>
<name>A0A1D3KZW2_9EURY</name>
<keyword evidence="3" id="KW-1185">Reference proteome</keyword>
<evidence type="ECO:0008006" key="4">
    <source>
        <dbReference type="Google" id="ProtNLM"/>
    </source>
</evidence>
<feature type="transmembrane region" description="Helical" evidence="1">
    <location>
        <begin position="268"/>
        <end position="291"/>
    </location>
</feature>
<feature type="transmembrane region" description="Helical" evidence="1">
    <location>
        <begin position="153"/>
        <end position="173"/>
    </location>
</feature>
<evidence type="ECO:0000313" key="3">
    <source>
        <dbReference type="Proteomes" id="UP000094707"/>
    </source>
</evidence>
<keyword evidence="1" id="KW-1133">Transmembrane helix</keyword>
<gene>
    <name evidence="2" type="ORF">MCBB_0238</name>
</gene>
<dbReference type="PATRIC" id="fig|129848.4.peg.246"/>
<feature type="transmembrane region" description="Helical" evidence="1">
    <location>
        <begin position="68"/>
        <end position="90"/>
    </location>
</feature>
<feature type="transmembrane region" description="Helical" evidence="1">
    <location>
        <begin position="102"/>
        <end position="118"/>
    </location>
</feature>
<dbReference type="KEGG" id="mcub:MCBB_0238"/>
<keyword evidence="1" id="KW-0812">Transmembrane</keyword>
<feature type="transmembrane region" description="Helical" evidence="1">
    <location>
        <begin position="336"/>
        <end position="356"/>
    </location>
</feature>
<dbReference type="AlphaFoldDB" id="A0A1D3KZW2"/>